<dbReference type="Gene3D" id="3.10.129.10">
    <property type="entry name" value="Hotdog Thioesterase"/>
    <property type="match status" value="1"/>
</dbReference>
<sequence length="135" mass="14895">MKKGMELGCQAACEVMVTPDMYAQFEGKVVHPVYSTVSMVHSMEWASRKIILPFLEDSEEGMGASVKLKHIAPAGEGSLVRVVATLVKKERNLVYTDVEAYSENRLIGKGEVVQVILQKEEISSKIQQALKGGRK</sequence>
<dbReference type="InterPro" id="IPR025540">
    <property type="entry name" value="FlK"/>
</dbReference>
<organism evidence="2 3">
    <name type="scientific">Metabacillus flavus</name>
    <dbReference type="NCBI Taxonomy" id="2823519"/>
    <lineage>
        <taxon>Bacteria</taxon>
        <taxon>Bacillati</taxon>
        <taxon>Bacillota</taxon>
        <taxon>Bacilli</taxon>
        <taxon>Bacillales</taxon>
        <taxon>Bacillaceae</taxon>
        <taxon>Metabacillus</taxon>
    </lineage>
</organism>
<accession>A0ABS5L9W6</accession>
<dbReference type="EMBL" id="JAGVRK010000001">
    <property type="protein sequence ID" value="MBS2967515.1"/>
    <property type="molecule type" value="Genomic_DNA"/>
</dbReference>
<dbReference type="PIRSF" id="PIRSF014972">
    <property type="entry name" value="FlK"/>
    <property type="match status" value="1"/>
</dbReference>
<reference evidence="2 3" key="1">
    <citation type="submission" date="2021-04" db="EMBL/GenBank/DDBJ databases">
        <title>Metabacillus sp. strain KIGAM252 whole genome sequence.</title>
        <authorList>
            <person name="Seo M.-J."/>
            <person name="Cho E.-S."/>
            <person name="Hwang C.Y."/>
            <person name="Yoon D.J."/>
        </authorList>
    </citation>
    <scope>NUCLEOTIDE SEQUENCE [LARGE SCALE GENOMIC DNA]</scope>
    <source>
        <strain evidence="2 3">KIGAM252</strain>
    </source>
</reference>
<comment type="caution">
    <text evidence="2">The sequence shown here is derived from an EMBL/GenBank/DDBJ whole genome shotgun (WGS) entry which is preliminary data.</text>
</comment>
<dbReference type="InterPro" id="IPR029069">
    <property type="entry name" value="HotDog_dom_sf"/>
</dbReference>
<dbReference type="Pfam" id="PF22636">
    <property type="entry name" value="FlK"/>
    <property type="match status" value="1"/>
</dbReference>
<keyword evidence="3" id="KW-1185">Reference proteome</keyword>
<proteinExistence type="predicted"/>
<feature type="domain" description="Fluoroacetyl-CoA-specific thioesterase-like" evidence="1">
    <location>
        <begin position="17"/>
        <end position="120"/>
    </location>
</feature>
<dbReference type="RefSeq" id="WP_211556015.1">
    <property type="nucleotide sequence ID" value="NZ_JAGVRK010000001.1"/>
</dbReference>
<dbReference type="SUPFAM" id="SSF54637">
    <property type="entry name" value="Thioesterase/thiol ester dehydrase-isomerase"/>
    <property type="match status" value="1"/>
</dbReference>
<dbReference type="CDD" id="cd03440">
    <property type="entry name" value="hot_dog"/>
    <property type="match status" value="1"/>
</dbReference>
<evidence type="ECO:0000313" key="2">
    <source>
        <dbReference type="EMBL" id="MBS2967515.1"/>
    </source>
</evidence>
<dbReference type="Proteomes" id="UP000682403">
    <property type="component" value="Unassembled WGS sequence"/>
</dbReference>
<dbReference type="PANTHER" id="PTHR36934">
    <property type="entry name" value="BLR0278 PROTEIN"/>
    <property type="match status" value="1"/>
</dbReference>
<gene>
    <name evidence="2" type="ORF">J9317_01815</name>
</gene>
<protein>
    <submittedName>
        <fullName evidence="2">Thioesterase</fullName>
    </submittedName>
</protein>
<name>A0ABS5L9W6_9BACI</name>
<dbReference type="PANTHER" id="PTHR36934:SF1">
    <property type="entry name" value="THIOESTERASE DOMAIN-CONTAINING PROTEIN"/>
    <property type="match status" value="1"/>
</dbReference>
<evidence type="ECO:0000313" key="3">
    <source>
        <dbReference type="Proteomes" id="UP000682403"/>
    </source>
</evidence>
<evidence type="ECO:0000259" key="1">
    <source>
        <dbReference type="Pfam" id="PF22636"/>
    </source>
</evidence>
<dbReference type="InterPro" id="IPR054485">
    <property type="entry name" value="FlK-like_dom"/>
</dbReference>